<proteinExistence type="predicted"/>
<dbReference type="EMBL" id="QGTD01000013">
    <property type="protein sequence ID" value="PWU67731.1"/>
    <property type="molecule type" value="Genomic_DNA"/>
</dbReference>
<gene>
    <name evidence="2" type="ORF">DLJ74_14860</name>
</gene>
<dbReference type="Gene3D" id="3.20.100.30">
    <property type="entry name" value="VTC, catalytic tunnel domain"/>
    <property type="match status" value="1"/>
</dbReference>
<dbReference type="GO" id="GO:0006799">
    <property type="term" value="P:polyphosphate biosynthetic process"/>
    <property type="evidence" value="ECO:0007669"/>
    <property type="project" value="UniProtKB-ARBA"/>
</dbReference>
<dbReference type="InterPro" id="IPR042267">
    <property type="entry name" value="VTC_sf"/>
</dbReference>
<accession>A0A317KW57</accession>
<feature type="domain" description="VTC" evidence="1">
    <location>
        <begin position="12"/>
        <end position="228"/>
    </location>
</feature>
<comment type="caution">
    <text evidence="2">The sequence shown here is derived from an EMBL/GenBank/DDBJ whole genome shotgun (WGS) entry which is preliminary data.</text>
</comment>
<reference evidence="2 3" key="1">
    <citation type="submission" date="2018-05" db="EMBL/GenBank/DDBJ databases">
        <title>Genomic analysis of Gracilibacillus dipsosauri DD1 reveals novel features of a salt-tolerant amylase.</title>
        <authorList>
            <person name="Deutch C.E."/>
            <person name="Yang S."/>
        </authorList>
    </citation>
    <scope>NUCLEOTIDE SEQUENCE [LARGE SCALE GENOMIC DNA]</scope>
    <source>
        <strain evidence="2 3">DD1</strain>
    </source>
</reference>
<dbReference type="CDD" id="cd07750">
    <property type="entry name" value="PolyPPase_VTC_like"/>
    <property type="match status" value="1"/>
</dbReference>
<dbReference type="Pfam" id="PF09359">
    <property type="entry name" value="VTC"/>
    <property type="match status" value="1"/>
</dbReference>
<dbReference type="InterPro" id="IPR018966">
    <property type="entry name" value="VTC_domain"/>
</dbReference>
<dbReference type="Proteomes" id="UP000245624">
    <property type="component" value="Unassembled WGS sequence"/>
</dbReference>
<dbReference type="RefSeq" id="WP_109985058.1">
    <property type="nucleotide sequence ID" value="NZ_QGTD01000013.1"/>
</dbReference>
<dbReference type="AlphaFoldDB" id="A0A317KW57"/>
<protein>
    <submittedName>
        <fullName evidence="2">Molecular chaperone</fullName>
    </submittedName>
</protein>
<keyword evidence="3" id="KW-1185">Reference proteome</keyword>
<sequence>MTFQTSFHPNGRRERKYAISQTEYHILRGKLLHFMSRDPNAGSSGKYRIRSTYFDNFSNRILNEKKEGFLNRDKYRVRIYEKRDHYINLERKSKRNNLTFKSKCMVTRREFEKWRIGDIDWMEHDERSLIRDLYTEMKYNQIKPTTVVDYEREPLIYPFGNVRITFDSKIQSSLYNTDMFHKQLPMVDVLEPNLIILEVKYDEYLPEIIKHLLQLSDTRQEAYSKYQLSRMYG</sequence>
<organism evidence="2 3">
    <name type="scientific">Gracilibacillus dipsosauri</name>
    <dbReference type="NCBI Taxonomy" id="178340"/>
    <lineage>
        <taxon>Bacteria</taxon>
        <taxon>Bacillati</taxon>
        <taxon>Bacillota</taxon>
        <taxon>Bacilli</taxon>
        <taxon>Bacillales</taxon>
        <taxon>Bacillaceae</taxon>
        <taxon>Gracilibacillus</taxon>
    </lineage>
</organism>
<dbReference type="OrthoDB" id="9784042at2"/>
<name>A0A317KW57_9BACI</name>
<evidence type="ECO:0000313" key="2">
    <source>
        <dbReference type="EMBL" id="PWU67731.1"/>
    </source>
</evidence>
<evidence type="ECO:0000313" key="3">
    <source>
        <dbReference type="Proteomes" id="UP000245624"/>
    </source>
</evidence>
<evidence type="ECO:0000259" key="1">
    <source>
        <dbReference type="Pfam" id="PF09359"/>
    </source>
</evidence>